<dbReference type="AlphaFoldDB" id="A0A0J9SXG8"/>
<dbReference type="OrthoDB" id="1055097at2759"/>
<sequence>MREDPHDGECEQRGSAVMLNNERSSEGVNRGMPLDLANYHGEEGDCGEEQGHPGRTFLYMERTDEPPGACTKLILNFKKLKLRSEQDFAQMVRQNCATILDTLKKAEVGIAAAAINNIGIPSLKDKNGQSVKCNNEGEAKNRIVWELDLSYNYFVHLSIGNVLYVLMQNRIISQGGVLKVRNLATINIRKNLLTLFPHWGEYKLESLLHLCLSHNEICEVASTGGSPTNGLRPPAEMETRPACAPNVERDPLFVAETKGERPGEEGALNWQAPNLTHLYLQNNKITSLQFVKYLLNGHKNVSHINISFNRIKSLNDFPFLANLKQFDLSFNTQLSCLLGDKQVERKRGDSLLSAYGHEGAGEQNGHARSNFFNIPSRGDKQLNHQNIFAALKYFFPNLESLNLKHTPLLSRLAG</sequence>
<organism evidence="4 5">
    <name type="scientific">Plasmodium vivax (strain Brazil I)</name>
    <dbReference type="NCBI Taxonomy" id="1033975"/>
    <lineage>
        <taxon>Eukaryota</taxon>
        <taxon>Sar</taxon>
        <taxon>Alveolata</taxon>
        <taxon>Apicomplexa</taxon>
        <taxon>Aconoidasida</taxon>
        <taxon>Haemosporida</taxon>
        <taxon>Plasmodiidae</taxon>
        <taxon>Plasmodium</taxon>
        <taxon>Plasmodium (Plasmodium)</taxon>
    </lineage>
</organism>
<dbReference type="SUPFAM" id="SSF52058">
    <property type="entry name" value="L domain-like"/>
    <property type="match status" value="1"/>
</dbReference>
<dbReference type="Pfam" id="PF12799">
    <property type="entry name" value="LRR_4"/>
    <property type="match status" value="1"/>
</dbReference>
<dbReference type="InterPro" id="IPR001611">
    <property type="entry name" value="Leu-rich_rpt"/>
</dbReference>
<dbReference type="PANTHER" id="PTHR45617">
    <property type="entry name" value="LEUCINE RICH REPEAT FAMILY PROTEIN"/>
    <property type="match status" value="1"/>
</dbReference>
<feature type="compositionally biased region" description="Basic and acidic residues" evidence="3">
    <location>
        <begin position="1"/>
        <end position="12"/>
    </location>
</feature>
<keyword evidence="2" id="KW-0677">Repeat</keyword>
<dbReference type="InterPro" id="IPR032675">
    <property type="entry name" value="LRR_dom_sf"/>
</dbReference>
<dbReference type="PANTHER" id="PTHR45617:SF180">
    <property type="entry name" value="ELRR (EXTRACELLULAR LEUCINE-RICH REPEAT) ONLY"/>
    <property type="match status" value="1"/>
</dbReference>
<name>A0A0J9SXG8_PLAV1</name>
<keyword evidence="1" id="KW-0433">Leucine-rich repeat</keyword>
<evidence type="ECO:0000256" key="3">
    <source>
        <dbReference type="SAM" id="MobiDB-lite"/>
    </source>
</evidence>
<reference evidence="4 5" key="1">
    <citation type="submission" date="2011-08" db="EMBL/GenBank/DDBJ databases">
        <title>The Genome Sequence of Plasmodium vivax Brazil I.</title>
        <authorList>
            <consortium name="The Broad Institute Genome Sequencing Platform"/>
            <consortium name="The Broad Institute Genome Sequencing Center for Infectious Disease"/>
            <person name="Neafsey D."/>
            <person name="Carlton J."/>
            <person name="Barnwell J."/>
            <person name="Collins W."/>
            <person name="Escalante A."/>
            <person name="Mullikin J."/>
            <person name="Saul A."/>
            <person name="Guigo R."/>
            <person name="Camara F."/>
            <person name="Young S.K."/>
            <person name="Zeng Q."/>
            <person name="Gargeya S."/>
            <person name="Fitzgerald M."/>
            <person name="Haas B."/>
            <person name="Abouelleil A."/>
            <person name="Alvarado L."/>
            <person name="Arachchi H.M."/>
            <person name="Berlin A."/>
            <person name="Brown A."/>
            <person name="Chapman S.B."/>
            <person name="Chen Z."/>
            <person name="Dunbar C."/>
            <person name="Freedman E."/>
            <person name="Gearin G."/>
            <person name="Gellesch M."/>
            <person name="Goldberg J."/>
            <person name="Griggs A."/>
            <person name="Gujja S."/>
            <person name="Heiman D."/>
            <person name="Howarth C."/>
            <person name="Larson L."/>
            <person name="Lui A."/>
            <person name="MacDonald P.J.P."/>
            <person name="Montmayeur A."/>
            <person name="Murphy C."/>
            <person name="Neiman D."/>
            <person name="Pearson M."/>
            <person name="Priest M."/>
            <person name="Roberts A."/>
            <person name="Saif S."/>
            <person name="Shea T."/>
            <person name="Shenoy N."/>
            <person name="Sisk P."/>
            <person name="Stolte C."/>
            <person name="Sykes S."/>
            <person name="Wortman J."/>
            <person name="Nusbaum C."/>
            <person name="Birren B."/>
        </authorList>
    </citation>
    <scope>NUCLEOTIDE SEQUENCE [LARGE SCALE GENOMIC DNA]</scope>
    <source>
        <strain evidence="4 5">Brazil I</strain>
    </source>
</reference>
<gene>
    <name evidence="4" type="ORF">PVBG_04892</name>
</gene>
<feature type="region of interest" description="Disordered" evidence="3">
    <location>
        <begin position="1"/>
        <end position="32"/>
    </location>
</feature>
<evidence type="ECO:0000313" key="5">
    <source>
        <dbReference type="Proteomes" id="UP000053327"/>
    </source>
</evidence>
<evidence type="ECO:0008006" key="6">
    <source>
        <dbReference type="Google" id="ProtNLM"/>
    </source>
</evidence>
<evidence type="ECO:0000313" key="4">
    <source>
        <dbReference type="EMBL" id="KMZ87554.1"/>
    </source>
</evidence>
<proteinExistence type="predicted"/>
<dbReference type="Gene3D" id="3.80.10.10">
    <property type="entry name" value="Ribonuclease Inhibitor"/>
    <property type="match status" value="1"/>
</dbReference>
<dbReference type="EMBL" id="KQ234797">
    <property type="protein sequence ID" value="KMZ87554.1"/>
    <property type="molecule type" value="Genomic_DNA"/>
</dbReference>
<evidence type="ECO:0000256" key="2">
    <source>
        <dbReference type="ARBA" id="ARBA00022737"/>
    </source>
</evidence>
<dbReference type="Proteomes" id="UP000053327">
    <property type="component" value="Unassembled WGS sequence"/>
</dbReference>
<accession>A0A0J9SXG8</accession>
<dbReference type="InterPro" id="IPR025875">
    <property type="entry name" value="Leu-rich_rpt_4"/>
</dbReference>
<dbReference type="PROSITE" id="PS51450">
    <property type="entry name" value="LRR"/>
    <property type="match status" value="1"/>
</dbReference>
<protein>
    <recommendedName>
        <fullName evidence="6">Leucine-rich repeat protein</fullName>
    </recommendedName>
</protein>
<evidence type="ECO:0000256" key="1">
    <source>
        <dbReference type="ARBA" id="ARBA00022614"/>
    </source>
</evidence>